<name>A0AAD7CJ97_9AGAR</name>
<keyword evidence="4" id="KW-1185">Reference proteome</keyword>
<accession>A0AAD7CJ97</accession>
<evidence type="ECO:0000259" key="2">
    <source>
        <dbReference type="Pfam" id="PF01693"/>
    </source>
</evidence>
<dbReference type="EMBL" id="JARKIF010000001">
    <property type="protein sequence ID" value="KAJ7650267.1"/>
    <property type="molecule type" value="Genomic_DNA"/>
</dbReference>
<evidence type="ECO:0000256" key="1">
    <source>
        <dbReference type="SAM" id="MobiDB-lite"/>
    </source>
</evidence>
<gene>
    <name evidence="3" type="ORF">FB45DRAFT_1017659</name>
</gene>
<dbReference type="Pfam" id="PF01693">
    <property type="entry name" value="Cauli_VI"/>
    <property type="match status" value="1"/>
</dbReference>
<proteinExistence type="predicted"/>
<sequence length="413" mass="44858">MLLLLPYYIVNQPIVPVNLAPGSLTLRGSPAALDPYLEPNPARCPLCPKPWFNHPSVPSVAFTVLTSCPHDSESDDLSPNKAVSALMRPVTNNTCLGSLVVVKHAAPADRELCYRDRPFRDLPILDVVASDIPMLKGLIRNMVQHADIDELLTALSLDGVPPVDVRVGGAPVVLQPLASTRRLGPATVRPGVVVAPSSGHHRARTPSPPPYGATPLYQVSSPTRLGYTADWSQASHAIYTEPAATRVRALRRNRKSNSRDFEVYVVFRGHSVGLKDTWQEVEQAISGFRFAQQQGYRSRAVAEAAFLHAQEHHWTSADPTWAATPVPASHAPLPIATHLTVGSPRSLRRRHAGQPWYLVYVGVHPGIFPTHLECALNVLGIVGASHDRADSFAQAQAKFSRAMNRGEVRAVGA</sequence>
<organism evidence="3 4">
    <name type="scientific">Roridomyces roridus</name>
    <dbReference type="NCBI Taxonomy" id="1738132"/>
    <lineage>
        <taxon>Eukaryota</taxon>
        <taxon>Fungi</taxon>
        <taxon>Dikarya</taxon>
        <taxon>Basidiomycota</taxon>
        <taxon>Agaricomycotina</taxon>
        <taxon>Agaricomycetes</taxon>
        <taxon>Agaricomycetidae</taxon>
        <taxon>Agaricales</taxon>
        <taxon>Marasmiineae</taxon>
        <taxon>Mycenaceae</taxon>
        <taxon>Roridomyces</taxon>
    </lineage>
</organism>
<comment type="caution">
    <text evidence="3">The sequence shown here is derived from an EMBL/GenBank/DDBJ whole genome shotgun (WGS) entry which is preliminary data.</text>
</comment>
<dbReference type="AlphaFoldDB" id="A0AAD7CJ97"/>
<feature type="region of interest" description="Disordered" evidence="1">
    <location>
        <begin position="193"/>
        <end position="213"/>
    </location>
</feature>
<evidence type="ECO:0000313" key="3">
    <source>
        <dbReference type="EMBL" id="KAJ7650267.1"/>
    </source>
</evidence>
<feature type="domain" description="Ribonuclease H1 N-terminal" evidence="2">
    <location>
        <begin position="263"/>
        <end position="304"/>
    </location>
</feature>
<reference evidence="3" key="1">
    <citation type="submission" date="2023-03" db="EMBL/GenBank/DDBJ databases">
        <title>Massive genome expansion in bonnet fungi (Mycena s.s.) driven by repeated elements and novel gene families across ecological guilds.</title>
        <authorList>
            <consortium name="Lawrence Berkeley National Laboratory"/>
            <person name="Harder C.B."/>
            <person name="Miyauchi S."/>
            <person name="Viragh M."/>
            <person name="Kuo A."/>
            <person name="Thoen E."/>
            <person name="Andreopoulos B."/>
            <person name="Lu D."/>
            <person name="Skrede I."/>
            <person name="Drula E."/>
            <person name="Henrissat B."/>
            <person name="Morin E."/>
            <person name="Kohler A."/>
            <person name="Barry K."/>
            <person name="LaButti K."/>
            <person name="Morin E."/>
            <person name="Salamov A."/>
            <person name="Lipzen A."/>
            <person name="Mereny Z."/>
            <person name="Hegedus B."/>
            <person name="Baldrian P."/>
            <person name="Stursova M."/>
            <person name="Weitz H."/>
            <person name="Taylor A."/>
            <person name="Grigoriev I.V."/>
            <person name="Nagy L.G."/>
            <person name="Martin F."/>
            <person name="Kauserud H."/>
        </authorList>
    </citation>
    <scope>NUCLEOTIDE SEQUENCE</scope>
    <source>
        <strain evidence="3">9284</strain>
    </source>
</reference>
<protein>
    <recommendedName>
        <fullName evidence="2">Ribonuclease H1 N-terminal domain-containing protein</fullName>
    </recommendedName>
</protein>
<dbReference type="InterPro" id="IPR037056">
    <property type="entry name" value="RNase_H1_N_sf"/>
</dbReference>
<evidence type="ECO:0000313" key="4">
    <source>
        <dbReference type="Proteomes" id="UP001221142"/>
    </source>
</evidence>
<dbReference type="Gene3D" id="3.40.970.10">
    <property type="entry name" value="Ribonuclease H1, N-terminal domain"/>
    <property type="match status" value="1"/>
</dbReference>
<dbReference type="Proteomes" id="UP001221142">
    <property type="component" value="Unassembled WGS sequence"/>
</dbReference>
<dbReference type="InterPro" id="IPR011320">
    <property type="entry name" value="RNase_H1_N"/>
</dbReference>